<reference evidence="1" key="1">
    <citation type="submission" date="2022-10" db="EMBL/GenBank/DDBJ databases">
        <authorList>
            <person name="Koch H."/>
        </authorList>
    </citation>
    <scope>NUCLEOTIDE SEQUENCE</scope>
    <source>
        <strain evidence="1">DNF</strain>
    </source>
</reference>
<protein>
    <submittedName>
        <fullName evidence="1">Uncharacterized protein</fullName>
    </submittedName>
</protein>
<keyword evidence="2" id="KW-1185">Reference proteome</keyword>
<gene>
    <name evidence="1" type="ORF">DNFV4_03977</name>
</gene>
<dbReference type="EMBL" id="OX365700">
    <property type="protein sequence ID" value="CAI4033538.1"/>
    <property type="molecule type" value="Genomic_DNA"/>
</dbReference>
<evidence type="ECO:0000313" key="1">
    <source>
        <dbReference type="EMBL" id="CAI4033538.1"/>
    </source>
</evidence>
<sequence>MGKELPVVPAPSSIDPKSGEEYIFTRVFCLRENSPPLKLLCDFLKSRNQQPILPEVEPDALEDWAWVQVSLGYNRDRKPIQVFCLRDRGTYKDALEQERAHFLDQLSFHDDVEAQLVREYVARARFLLTTRMVKNDITDEGYDFNGWVLQFYQENCDGIVQVDGQGFYSPSGELVVEFYEPTAE</sequence>
<dbReference type="KEGG" id="nti:DNFV4_03977"/>
<organism evidence="1 2">
    <name type="scientific">Nitrospira tepida</name>
    <dbReference type="NCBI Taxonomy" id="2973512"/>
    <lineage>
        <taxon>Bacteria</taxon>
        <taxon>Pseudomonadati</taxon>
        <taxon>Nitrospirota</taxon>
        <taxon>Nitrospiria</taxon>
        <taxon>Nitrospirales</taxon>
        <taxon>Nitrospiraceae</taxon>
        <taxon>Nitrospira</taxon>
    </lineage>
</organism>
<dbReference type="Proteomes" id="UP001179121">
    <property type="component" value="Chromosome"/>
</dbReference>
<name>A0AA86N2G6_9BACT</name>
<dbReference type="RefSeq" id="WP_289270836.1">
    <property type="nucleotide sequence ID" value="NZ_OX365700.1"/>
</dbReference>
<proteinExistence type="predicted"/>
<dbReference type="AlphaFoldDB" id="A0AA86N2G6"/>
<evidence type="ECO:0000313" key="2">
    <source>
        <dbReference type="Proteomes" id="UP001179121"/>
    </source>
</evidence>
<accession>A0AA86N2G6</accession>